<evidence type="ECO:0000259" key="6">
    <source>
        <dbReference type="PROSITE" id="PS51387"/>
    </source>
</evidence>
<dbReference type="InterPro" id="IPR036318">
    <property type="entry name" value="FAD-bd_PCMH-like_sf"/>
</dbReference>
<sequence length="481" mass="51714">MSDVQFTRLEGGSIALSNDALSAFQALLRGRLCLPNEAGYDEARTIWNAMIDRRPGAVVRCHGASDVMRAVHLARDNGLLLSVRGGGHNIAGNAVCEGGLLIDLSPMRSVHVDPARRTARVEPGATLADFDREAQAFGLATPLGINSTTGVAGLTLGGGFGWLSRKFGFTIDNLIAADVITADGRLVQTSATENPDLFWAIRGGGGNFGVVTSFEFKLHPVGPDVVSGLIVHPFAQARELLSRYREVAAAASDDLTVWVVLRRAPPLPFLPEEMHGKEILVFAVCYVGEPGQADEALAPLRAIGEPIADVIGLQPFVSWQTAFDPLLTPGAFNYWKSHNFESLSDGLLDIVIGHVDTLPTAECEIFIGQLGGASGRIASGETAFPHRDAKFTMNVHTRWRDRADERASIEWARGLFAAAAPHATGGVYVNFMPEDETDRVAQAYGGNFARLAMLKAKYDPDNMFRLNQNVRPNSEAGQGGR</sequence>
<dbReference type="PANTHER" id="PTHR42973">
    <property type="entry name" value="BINDING OXIDOREDUCTASE, PUTATIVE (AFU_ORTHOLOGUE AFUA_1G17690)-RELATED"/>
    <property type="match status" value="1"/>
</dbReference>
<dbReference type="Gene3D" id="3.30.43.10">
    <property type="entry name" value="Uridine Diphospho-n-acetylenolpyruvylglucosamine Reductase, domain 2"/>
    <property type="match status" value="1"/>
</dbReference>
<dbReference type="Gene3D" id="3.40.462.20">
    <property type="match status" value="1"/>
</dbReference>
<dbReference type="InterPro" id="IPR012951">
    <property type="entry name" value="BBE"/>
</dbReference>
<dbReference type="SUPFAM" id="SSF56176">
    <property type="entry name" value="FAD-binding/transporter-associated domain-like"/>
    <property type="match status" value="1"/>
</dbReference>
<keyword evidence="5" id="KW-0560">Oxidoreductase</keyword>
<evidence type="ECO:0000256" key="5">
    <source>
        <dbReference type="ARBA" id="ARBA00023002"/>
    </source>
</evidence>
<keyword evidence="3" id="KW-0285">Flavoprotein</keyword>
<keyword evidence="4" id="KW-0274">FAD</keyword>
<evidence type="ECO:0000313" key="7">
    <source>
        <dbReference type="EMBL" id="MFD1327497.1"/>
    </source>
</evidence>
<dbReference type="InterPro" id="IPR006093">
    <property type="entry name" value="Oxy_OxRdtase_FAD_BS"/>
</dbReference>
<proteinExistence type="inferred from homology"/>
<comment type="similarity">
    <text evidence="2">Belongs to the oxygen-dependent FAD-linked oxidoreductase family.</text>
</comment>
<dbReference type="Pfam" id="PF01565">
    <property type="entry name" value="FAD_binding_4"/>
    <property type="match status" value="1"/>
</dbReference>
<evidence type="ECO:0000313" key="8">
    <source>
        <dbReference type="Proteomes" id="UP001597173"/>
    </source>
</evidence>
<name>A0ABW3YUF9_MYCRA</name>
<dbReference type="PROSITE" id="PS51387">
    <property type="entry name" value="FAD_PCMH"/>
    <property type="match status" value="1"/>
</dbReference>
<gene>
    <name evidence="7" type="ORF">ACFQ33_06275</name>
</gene>
<dbReference type="InterPro" id="IPR006094">
    <property type="entry name" value="Oxid_FAD_bind_N"/>
</dbReference>
<comment type="cofactor">
    <cofactor evidence="1">
        <name>FAD</name>
        <dbReference type="ChEBI" id="CHEBI:57692"/>
    </cofactor>
</comment>
<dbReference type="RefSeq" id="WP_374835316.1">
    <property type="nucleotide sequence ID" value="NZ_JBHEEW010000001.1"/>
</dbReference>
<dbReference type="InterPro" id="IPR016167">
    <property type="entry name" value="FAD-bd_PCMH_sub1"/>
</dbReference>
<dbReference type="PROSITE" id="PS00862">
    <property type="entry name" value="OX2_COVAL_FAD"/>
    <property type="match status" value="1"/>
</dbReference>
<dbReference type="EMBL" id="JBHTNF010000002">
    <property type="protein sequence ID" value="MFD1327497.1"/>
    <property type="molecule type" value="Genomic_DNA"/>
</dbReference>
<feature type="domain" description="FAD-binding PCMH-type" evidence="6">
    <location>
        <begin position="51"/>
        <end position="221"/>
    </location>
</feature>
<protein>
    <submittedName>
        <fullName evidence="7">FAD-binding oxidoreductase</fullName>
    </submittedName>
</protein>
<evidence type="ECO:0000256" key="2">
    <source>
        <dbReference type="ARBA" id="ARBA00005466"/>
    </source>
</evidence>
<dbReference type="InterPro" id="IPR016166">
    <property type="entry name" value="FAD-bd_PCMH"/>
</dbReference>
<dbReference type="PANTHER" id="PTHR42973:SF39">
    <property type="entry name" value="FAD-BINDING PCMH-TYPE DOMAIN-CONTAINING PROTEIN"/>
    <property type="match status" value="1"/>
</dbReference>
<dbReference type="InterPro" id="IPR016169">
    <property type="entry name" value="FAD-bd_PCMH_sub2"/>
</dbReference>
<accession>A0ABW3YUF9</accession>
<evidence type="ECO:0000256" key="3">
    <source>
        <dbReference type="ARBA" id="ARBA00022630"/>
    </source>
</evidence>
<evidence type="ECO:0000256" key="1">
    <source>
        <dbReference type="ARBA" id="ARBA00001974"/>
    </source>
</evidence>
<dbReference type="Pfam" id="PF08031">
    <property type="entry name" value="BBE"/>
    <property type="match status" value="1"/>
</dbReference>
<dbReference type="Gene3D" id="3.30.465.10">
    <property type="match status" value="1"/>
</dbReference>
<dbReference type="Proteomes" id="UP001597173">
    <property type="component" value="Unassembled WGS sequence"/>
</dbReference>
<reference evidence="8" key="1">
    <citation type="journal article" date="2019" name="Int. J. Syst. Evol. Microbiol.">
        <title>The Global Catalogue of Microorganisms (GCM) 10K type strain sequencing project: providing services to taxonomists for standard genome sequencing and annotation.</title>
        <authorList>
            <consortium name="The Broad Institute Genomics Platform"/>
            <consortium name="The Broad Institute Genome Sequencing Center for Infectious Disease"/>
            <person name="Wu L."/>
            <person name="Ma J."/>
        </authorList>
    </citation>
    <scope>NUCLEOTIDE SEQUENCE [LARGE SCALE GENOMIC DNA]</scope>
    <source>
        <strain evidence="8">CCUG 55609</strain>
    </source>
</reference>
<dbReference type="InterPro" id="IPR050416">
    <property type="entry name" value="FAD-linked_Oxidoreductase"/>
</dbReference>
<keyword evidence="8" id="KW-1185">Reference proteome</keyword>
<evidence type="ECO:0000256" key="4">
    <source>
        <dbReference type="ARBA" id="ARBA00022827"/>
    </source>
</evidence>
<organism evidence="7 8">
    <name type="scientific">Mycoplana ramosa</name>
    <name type="common">Mycoplana bullata</name>
    <dbReference type="NCBI Taxonomy" id="40837"/>
    <lineage>
        <taxon>Bacteria</taxon>
        <taxon>Pseudomonadati</taxon>
        <taxon>Pseudomonadota</taxon>
        <taxon>Alphaproteobacteria</taxon>
        <taxon>Hyphomicrobiales</taxon>
        <taxon>Rhizobiaceae</taxon>
        <taxon>Mycoplana</taxon>
    </lineage>
</organism>
<comment type="caution">
    <text evidence="7">The sequence shown here is derived from an EMBL/GenBank/DDBJ whole genome shotgun (WGS) entry which is preliminary data.</text>
</comment>